<gene>
    <name evidence="1" type="ORF">CDAR_567681</name>
</gene>
<name>A0AAV4WCT0_9ARAC</name>
<reference evidence="1 2" key="1">
    <citation type="submission" date="2021-06" db="EMBL/GenBank/DDBJ databases">
        <title>Caerostris darwini draft genome.</title>
        <authorList>
            <person name="Kono N."/>
            <person name="Arakawa K."/>
        </authorList>
    </citation>
    <scope>NUCLEOTIDE SEQUENCE [LARGE SCALE GENOMIC DNA]</scope>
</reference>
<evidence type="ECO:0000313" key="2">
    <source>
        <dbReference type="Proteomes" id="UP001054837"/>
    </source>
</evidence>
<protein>
    <submittedName>
        <fullName evidence="1">Uncharacterized protein</fullName>
    </submittedName>
</protein>
<dbReference type="Proteomes" id="UP001054837">
    <property type="component" value="Unassembled WGS sequence"/>
</dbReference>
<keyword evidence="2" id="KW-1185">Reference proteome</keyword>
<dbReference type="AlphaFoldDB" id="A0AAV4WCT0"/>
<evidence type="ECO:0000313" key="1">
    <source>
        <dbReference type="EMBL" id="GIY79413.1"/>
    </source>
</evidence>
<dbReference type="EMBL" id="BPLQ01014396">
    <property type="protein sequence ID" value="GIY79413.1"/>
    <property type="molecule type" value="Genomic_DNA"/>
</dbReference>
<accession>A0AAV4WCT0</accession>
<sequence>MDDTPNTDRKAKGKYNFHIFLGIDSSEKRVSGQAFIHHREGDILFKRDDPPLSPPGDKADISTTDGALSRGARAIFGKFSCNPSKFSCDFRLPLRKQD</sequence>
<proteinExistence type="predicted"/>
<organism evidence="1 2">
    <name type="scientific">Caerostris darwini</name>
    <dbReference type="NCBI Taxonomy" id="1538125"/>
    <lineage>
        <taxon>Eukaryota</taxon>
        <taxon>Metazoa</taxon>
        <taxon>Ecdysozoa</taxon>
        <taxon>Arthropoda</taxon>
        <taxon>Chelicerata</taxon>
        <taxon>Arachnida</taxon>
        <taxon>Araneae</taxon>
        <taxon>Araneomorphae</taxon>
        <taxon>Entelegynae</taxon>
        <taxon>Araneoidea</taxon>
        <taxon>Araneidae</taxon>
        <taxon>Caerostris</taxon>
    </lineage>
</organism>
<comment type="caution">
    <text evidence="1">The sequence shown here is derived from an EMBL/GenBank/DDBJ whole genome shotgun (WGS) entry which is preliminary data.</text>
</comment>